<dbReference type="OrthoDB" id="9775594at2"/>
<dbReference type="STRING" id="1229521.D791_01783"/>
<organism evidence="3 4">
    <name type="scientific">Nitrincola nitratireducens</name>
    <dbReference type="NCBI Taxonomy" id="1229521"/>
    <lineage>
        <taxon>Bacteria</taxon>
        <taxon>Pseudomonadati</taxon>
        <taxon>Pseudomonadota</taxon>
        <taxon>Gammaproteobacteria</taxon>
        <taxon>Oceanospirillales</taxon>
        <taxon>Oceanospirillaceae</taxon>
        <taxon>Nitrincola</taxon>
    </lineage>
</organism>
<keyword evidence="1" id="KW-0732">Signal</keyword>
<dbReference type="PANTHER" id="PTHR30535:SF34">
    <property type="entry name" value="MOLYBDATE-BINDING PROTEIN MOLA"/>
    <property type="match status" value="1"/>
</dbReference>
<proteinExistence type="predicted"/>
<dbReference type="RefSeq" id="WP_036510113.1">
    <property type="nucleotide sequence ID" value="NZ_AONB01000007.1"/>
</dbReference>
<dbReference type="EMBL" id="AONB01000007">
    <property type="protein sequence ID" value="EXJ11328.1"/>
    <property type="molecule type" value="Genomic_DNA"/>
</dbReference>
<dbReference type="PROSITE" id="PS50983">
    <property type="entry name" value="FE_B12_PBP"/>
    <property type="match status" value="1"/>
</dbReference>
<dbReference type="AlphaFoldDB" id="W9UVT2"/>
<evidence type="ECO:0000256" key="1">
    <source>
        <dbReference type="SAM" id="SignalP"/>
    </source>
</evidence>
<dbReference type="Gene3D" id="3.40.50.1980">
    <property type="entry name" value="Nitrogenase molybdenum iron protein domain"/>
    <property type="match status" value="2"/>
</dbReference>
<protein>
    <submittedName>
        <fullName evidence="3">Ferrichrome/ferrioxamine B periplasmic transporter</fullName>
    </submittedName>
</protein>
<evidence type="ECO:0000313" key="3">
    <source>
        <dbReference type="EMBL" id="EXJ11328.1"/>
    </source>
</evidence>
<evidence type="ECO:0000313" key="4">
    <source>
        <dbReference type="Proteomes" id="UP000019464"/>
    </source>
</evidence>
<reference evidence="4" key="1">
    <citation type="submission" date="2012-11" db="EMBL/GenBank/DDBJ databases">
        <authorList>
            <person name="Singh A."/>
            <person name="Pinnaka A.K."/>
            <person name="Vaidya B."/>
        </authorList>
    </citation>
    <scope>NUCLEOTIDE SEQUENCE [LARGE SCALE GENOMIC DNA]</scope>
    <source>
        <strain evidence="4">AK23</strain>
    </source>
</reference>
<dbReference type="SUPFAM" id="SSF53807">
    <property type="entry name" value="Helical backbone' metal receptor"/>
    <property type="match status" value="1"/>
</dbReference>
<name>W9UVT2_9GAMM</name>
<dbReference type="PATRIC" id="fig|1229521.3.peg.1811"/>
<evidence type="ECO:0000259" key="2">
    <source>
        <dbReference type="PROSITE" id="PS50983"/>
    </source>
</evidence>
<comment type="caution">
    <text evidence="3">The sequence shown here is derived from an EMBL/GenBank/DDBJ whole genome shotgun (WGS) entry which is preliminary data.</text>
</comment>
<dbReference type="InterPro" id="IPR002491">
    <property type="entry name" value="ABC_transptr_periplasmic_BD"/>
</dbReference>
<keyword evidence="4" id="KW-1185">Reference proteome</keyword>
<accession>W9UVT2</accession>
<reference evidence="3 4" key="2">
    <citation type="journal article" date="2015" name="Syst. Appl. Microbiol.">
        <title>Nitrincola nitratireducens sp. nov. isolated from a haloalkaline crater lake.</title>
        <authorList>
            <person name="Singh A."/>
            <person name="Vaidya B."/>
            <person name="Tanuku N.R."/>
            <person name="Pinnaka A.K."/>
        </authorList>
    </citation>
    <scope>NUCLEOTIDE SEQUENCE [LARGE SCALE GENOMIC DNA]</scope>
    <source>
        <strain evidence="3 4">AK23</strain>
    </source>
</reference>
<dbReference type="Proteomes" id="UP000019464">
    <property type="component" value="Unassembled WGS sequence"/>
</dbReference>
<dbReference type="PANTHER" id="PTHR30535">
    <property type="entry name" value="VITAMIN B12-BINDING PROTEIN"/>
    <property type="match status" value="1"/>
</dbReference>
<feature type="chain" id="PRO_5004929808" evidence="1">
    <location>
        <begin position="22"/>
        <end position="366"/>
    </location>
</feature>
<sequence>MKRLISALSITFLLHSGISFAEIVINDIQGRSVTLNAHPEKVALGFYYEDYLAVAGTEGFNKLVSLSKAPWESWRPGQWNAYTDAFPPLATLPDFGNAEDGTLSTEALIATSPDVLILASWQFDSIGTGIQQIEAAGIPIVTLDYNAQTLEKHIASTRILGQLLNQEDRAEALVNLYEAKHQDTLQRVKTAHSHGAISKKIYVELAQNGPDAQGNSYSKGMWGGVIDLLQGQNIAAGQIENWGPLSPEYIIASQPDVILLAGSEWLNRPYSVQLGFGADASLTHQRMEAYLSRAGWSSLPAVQNRDVYGVYHGGNRTLSDFVYMRAIGQALYPDYFTDVDPAQELQDFYAEWMPISATGLFVTRLQ</sequence>
<gene>
    <name evidence="3" type="ORF">D791_01783</name>
</gene>
<feature type="domain" description="Fe/B12 periplasmic-binding" evidence="2">
    <location>
        <begin position="40"/>
        <end position="339"/>
    </location>
</feature>
<feature type="signal peptide" evidence="1">
    <location>
        <begin position="1"/>
        <end position="21"/>
    </location>
</feature>
<dbReference type="InterPro" id="IPR050902">
    <property type="entry name" value="ABC_Transporter_SBP"/>
</dbReference>
<dbReference type="Pfam" id="PF01497">
    <property type="entry name" value="Peripla_BP_2"/>
    <property type="match status" value="1"/>
</dbReference>